<dbReference type="AlphaFoldDB" id="A0A819V1J0"/>
<accession>A0A819V1J0</accession>
<gene>
    <name evidence="3" type="ORF">FNK824_LOCUS31468</name>
    <name evidence="2" type="ORF">OTI717_LOCUS31460</name>
</gene>
<name>A0A819V1J0_9BILA</name>
<evidence type="ECO:0000313" key="4">
    <source>
        <dbReference type="Proteomes" id="UP000663874"/>
    </source>
</evidence>
<reference evidence="3" key="1">
    <citation type="submission" date="2021-02" db="EMBL/GenBank/DDBJ databases">
        <authorList>
            <person name="Nowell W R."/>
        </authorList>
    </citation>
    <scope>NUCLEOTIDE SEQUENCE</scope>
</reference>
<feature type="compositionally biased region" description="Low complexity" evidence="1">
    <location>
        <begin position="35"/>
        <end position="57"/>
    </location>
</feature>
<evidence type="ECO:0000256" key="1">
    <source>
        <dbReference type="SAM" id="MobiDB-lite"/>
    </source>
</evidence>
<dbReference type="Proteomes" id="UP000663874">
    <property type="component" value="Unassembled WGS sequence"/>
</dbReference>
<sequence length="114" mass="12253">MIANLDEIDEISSTSRSIPESRESRRRRPSPVAAGGTTNNVSSSTTSLSSTTTVGSTTTTITTVTTTSKSELYYALVAPQQLHRPSRLHPIRAHQVGIVLLYSINAITTVPLEV</sequence>
<dbReference type="EMBL" id="CAJOAX010009020">
    <property type="protein sequence ID" value="CAF4047418.1"/>
    <property type="molecule type" value="Genomic_DNA"/>
</dbReference>
<dbReference type="Proteomes" id="UP000663823">
    <property type="component" value="Unassembled WGS sequence"/>
</dbReference>
<evidence type="ECO:0000313" key="2">
    <source>
        <dbReference type="EMBL" id="CAF4047418.1"/>
    </source>
</evidence>
<protein>
    <submittedName>
        <fullName evidence="3">Uncharacterized protein</fullName>
    </submittedName>
</protein>
<organism evidence="3 4">
    <name type="scientific">Rotaria sordida</name>
    <dbReference type="NCBI Taxonomy" id="392033"/>
    <lineage>
        <taxon>Eukaryota</taxon>
        <taxon>Metazoa</taxon>
        <taxon>Spiralia</taxon>
        <taxon>Gnathifera</taxon>
        <taxon>Rotifera</taxon>
        <taxon>Eurotatoria</taxon>
        <taxon>Bdelloidea</taxon>
        <taxon>Philodinida</taxon>
        <taxon>Philodinidae</taxon>
        <taxon>Rotaria</taxon>
    </lineage>
</organism>
<feature type="non-terminal residue" evidence="3">
    <location>
        <position position="1"/>
    </location>
</feature>
<comment type="caution">
    <text evidence="3">The sequence shown here is derived from an EMBL/GenBank/DDBJ whole genome shotgun (WGS) entry which is preliminary data.</text>
</comment>
<evidence type="ECO:0000313" key="3">
    <source>
        <dbReference type="EMBL" id="CAF4102729.1"/>
    </source>
</evidence>
<dbReference type="EMBL" id="CAJOBE010010210">
    <property type="protein sequence ID" value="CAF4102729.1"/>
    <property type="molecule type" value="Genomic_DNA"/>
</dbReference>
<feature type="region of interest" description="Disordered" evidence="1">
    <location>
        <begin position="1"/>
        <end position="57"/>
    </location>
</feature>
<proteinExistence type="predicted"/>
<feature type="compositionally biased region" description="Acidic residues" evidence="1">
    <location>
        <begin position="1"/>
        <end position="10"/>
    </location>
</feature>